<dbReference type="InterPro" id="IPR052985">
    <property type="entry name" value="CoA-trans_III_biosynth/detox"/>
</dbReference>
<organism evidence="2 3">
    <name type="scientific">Pochonia chlamydosporia 170</name>
    <dbReference type="NCBI Taxonomy" id="1380566"/>
    <lineage>
        <taxon>Eukaryota</taxon>
        <taxon>Fungi</taxon>
        <taxon>Dikarya</taxon>
        <taxon>Ascomycota</taxon>
        <taxon>Pezizomycotina</taxon>
        <taxon>Sordariomycetes</taxon>
        <taxon>Hypocreomycetidae</taxon>
        <taxon>Hypocreales</taxon>
        <taxon>Clavicipitaceae</taxon>
        <taxon>Pochonia</taxon>
    </lineage>
</organism>
<dbReference type="KEGG" id="pchm:VFPPC_06833"/>
<keyword evidence="3" id="KW-1185">Reference proteome</keyword>
<protein>
    <submittedName>
        <fullName evidence="2">CoA-transferase family III domain-containing protein</fullName>
    </submittedName>
</protein>
<dbReference type="PANTHER" id="PTHR48229:SF1">
    <property type="entry name" value="ALPHA METHYLACYL-COA RACEMASE-RELATED"/>
    <property type="match status" value="1"/>
</dbReference>
<dbReference type="PANTHER" id="PTHR48229">
    <property type="entry name" value="CAIB/BAIF FAMILY ENZYME (AFU_ORTHOLOGUE AFUA_1G05360)-RELATED"/>
    <property type="match status" value="1"/>
</dbReference>
<dbReference type="GeneID" id="28849795"/>
<dbReference type="GO" id="GO:0016740">
    <property type="term" value="F:transferase activity"/>
    <property type="evidence" value="ECO:0007669"/>
    <property type="project" value="UniProtKB-KW"/>
</dbReference>
<dbReference type="RefSeq" id="XP_018138613.1">
    <property type="nucleotide sequence ID" value="XM_018285801.1"/>
</dbReference>
<dbReference type="InterPro" id="IPR023606">
    <property type="entry name" value="CoA-Trfase_III_dom_1_sf"/>
</dbReference>
<dbReference type="Proteomes" id="UP000078397">
    <property type="component" value="Unassembled WGS sequence"/>
</dbReference>
<gene>
    <name evidence="2" type="ORF">VFPPC_06833</name>
</gene>
<reference evidence="2 3" key="1">
    <citation type="journal article" date="2016" name="PLoS Pathog.">
        <title>Biosynthesis of antibiotic leucinostatins in bio-control fungus Purpureocillium lilacinum and their inhibition on phytophthora revealed by genome mining.</title>
        <authorList>
            <person name="Wang G."/>
            <person name="Liu Z."/>
            <person name="Lin R."/>
            <person name="Li E."/>
            <person name="Mao Z."/>
            <person name="Ling J."/>
            <person name="Yang Y."/>
            <person name="Yin W.B."/>
            <person name="Xie B."/>
        </authorList>
    </citation>
    <scope>NUCLEOTIDE SEQUENCE [LARGE SCALE GENOMIC DNA]</scope>
    <source>
        <strain evidence="2">170</strain>
    </source>
</reference>
<accession>A0A179F5N2</accession>
<comment type="caution">
    <text evidence="2">The sequence shown here is derived from an EMBL/GenBank/DDBJ whole genome shotgun (WGS) entry which is preliminary data.</text>
</comment>
<proteinExistence type="inferred from homology"/>
<evidence type="ECO:0000313" key="2">
    <source>
        <dbReference type="EMBL" id="OAQ60735.1"/>
    </source>
</evidence>
<evidence type="ECO:0000256" key="1">
    <source>
        <dbReference type="ARBA" id="ARBA00008383"/>
    </source>
</evidence>
<comment type="similarity">
    <text evidence="1">Belongs to the CoA-transferase III family.</text>
</comment>
<sequence>MATYSVQRESHRILEEHLLINSQLSLPKEFVEAAKHVKITGSDSNPFIPTPCKITESASALSALAAAAGSAISADRYDIEYQNAEVDTDLATLFLESIVLPTINGEPALQNGPLMAELKKGDLYNMSKAIHQQATNVYQTKDGKWYHLHGSMNATATMGMVGVEEQDVTREEAIKIFSDKVAQYDATYLERTANEDLRQAGVTCLTPEEFFASEHGKIMSGEPLWTMRPIAASRSTWPQQKSNKLKPLEGIRVIDFSRVIAAPVISKILAVLGADVIKVSNQNLPDVSGTWVDLSAGKKDTNIDLKTAEGKKAFEALVEGADVLIDGYRPGVLSKHGFNSESLRQINQKLVYVRENCYGFKGPLAYRSGWQQISDCLVGISWLQGKFLGLNEPVVPLLPNSDYQTGLVGAIAVMQALFQRTKLDTTYDIDVSLTQYNIWYYRLGQYNAEQSKALLARNEGFHVRHYDEMFSLVRKTHAAICKARPELLKRPEYFVKMPGKEWGVDEDILILAPPFKLEKSVLEYAVPSGSRGRSSPAWAT</sequence>
<evidence type="ECO:0000313" key="3">
    <source>
        <dbReference type="Proteomes" id="UP000078397"/>
    </source>
</evidence>
<dbReference type="EMBL" id="LSBJ02000008">
    <property type="protein sequence ID" value="OAQ60735.1"/>
    <property type="molecule type" value="Genomic_DNA"/>
</dbReference>
<dbReference type="Pfam" id="PF02515">
    <property type="entry name" value="CoA_transf_3"/>
    <property type="match status" value="1"/>
</dbReference>
<dbReference type="OrthoDB" id="2308815at2759"/>
<dbReference type="InterPro" id="IPR003673">
    <property type="entry name" value="CoA-Trfase_fam_III"/>
</dbReference>
<name>A0A179F5N2_METCM</name>
<dbReference type="SUPFAM" id="SSF89796">
    <property type="entry name" value="CoA-transferase family III (CaiB/BaiF)"/>
    <property type="match status" value="2"/>
</dbReference>
<dbReference type="Gene3D" id="3.40.50.10540">
    <property type="entry name" value="Crotonobetainyl-coa:carnitine coa-transferase, domain 1"/>
    <property type="match status" value="1"/>
</dbReference>
<dbReference type="STRING" id="1380566.A0A179F5N2"/>
<dbReference type="AlphaFoldDB" id="A0A179F5N2"/>